<comment type="caution">
    <text evidence="1">The sequence shown here is derived from an EMBL/GenBank/DDBJ whole genome shotgun (WGS) entry which is preliminary data.</text>
</comment>
<sequence length="104" mass="12166">MMFDGVKPERDTFRGQIAGSMKGVRLQDCFFFRDQMKSMGHTSSQCRASKTVNVAEREGFYEESENEECFIRPEDVLDEEEDDQEEAYSYVVRRLMLTTPKTSR</sequence>
<protein>
    <submittedName>
        <fullName evidence="1">Pentatricopeptide repeat-containing protein</fullName>
    </submittedName>
</protein>
<dbReference type="PANTHER" id="PTHR47801:SF1">
    <property type="entry name" value="OS05G0145600 PROTEIN"/>
    <property type="match status" value="1"/>
</dbReference>
<organism evidence="1 2">
    <name type="scientific">Artemisia annua</name>
    <name type="common">Sweet wormwood</name>
    <dbReference type="NCBI Taxonomy" id="35608"/>
    <lineage>
        <taxon>Eukaryota</taxon>
        <taxon>Viridiplantae</taxon>
        <taxon>Streptophyta</taxon>
        <taxon>Embryophyta</taxon>
        <taxon>Tracheophyta</taxon>
        <taxon>Spermatophyta</taxon>
        <taxon>Magnoliopsida</taxon>
        <taxon>eudicotyledons</taxon>
        <taxon>Gunneridae</taxon>
        <taxon>Pentapetalae</taxon>
        <taxon>asterids</taxon>
        <taxon>campanulids</taxon>
        <taxon>Asterales</taxon>
        <taxon>Asteraceae</taxon>
        <taxon>Asteroideae</taxon>
        <taxon>Anthemideae</taxon>
        <taxon>Artemisiinae</taxon>
        <taxon>Artemisia</taxon>
    </lineage>
</organism>
<dbReference type="AlphaFoldDB" id="A0A2U1M4L9"/>
<dbReference type="GO" id="GO:0005739">
    <property type="term" value="C:mitochondrion"/>
    <property type="evidence" value="ECO:0007669"/>
    <property type="project" value="TreeGrafter"/>
</dbReference>
<reference evidence="1 2" key="1">
    <citation type="journal article" date="2018" name="Mol. Plant">
        <title>The genome of Artemisia annua provides insight into the evolution of Asteraceae family and artemisinin biosynthesis.</title>
        <authorList>
            <person name="Shen Q."/>
            <person name="Zhang L."/>
            <person name="Liao Z."/>
            <person name="Wang S."/>
            <person name="Yan T."/>
            <person name="Shi P."/>
            <person name="Liu M."/>
            <person name="Fu X."/>
            <person name="Pan Q."/>
            <person name="Wang Y."/>
            <person name="Lv Z."/>
            <person name="Lu X."/>
            <person name="Zhang F."/>
            <person name="Jiang W."/>
            <person name="Ma Y."/>
            <person name="Chen M."/>
            <person name="Hao X."/>
            <person name="Li L."/>
            <person name="Tang Y."/>
            <person name="Lv G."/>
            <person name="Zhou Y."/>
            <person name="Sun X."/>
            <person name="Brodelius P.E."/>
            <person name="Rose J.K.C."/>
            <person name="Tang K."/>
        </authorList>
    </citation>
    <scope>NUCLEOTIDE SEQUENCE [LARGE SCALE GENOMIC DNA]</scope>
    <source>
        <strain evidence="2">cv. Huhao1</strain>
        <tissue evidence="1">Leaf</tissue>
    </source>
</reference>
<accession>A0A2U1M4L9</accession>
<gene>
    <name evidence="1" type="ORF">CTI12_AA420950</name>
</gene>
<name>A0A2U1M4L9_ARTAN</name>
<proteinExistence type="predicted"/>
<dbReference type="Proteomes" id="UP000245207">
    <property type="component" value="Unassembled WGS sequence"/>
</dbReference>
<dbReference type="PANTHER" id="PTHR47801">
    <property type="entry name" value="OS05G0145600 PROTEIN"/>
    <property type="match status" value="1"/>
</dbReference>
<evidence type="ECO:0000313" key="1">
    <source>
        <dbReference type="EMBL" id="PWA56199.1"/>
    </source>
</evidence>
<dbReference type="STRING" id="35608.A0A2U1M4L9"/>
<evidence type="ECO:0000313" key="2">
    <source>
        <dbReference type="Proteomes" id="UP000245207"/>
    </source>
</evidence>
<dbReference type="OrthoDB" id="185373at2759"/>
<dbReference type="EMBL" id="PKPP01006536">
    <property type="protein sequence ID" value="PWA56199.1"/>
    <property type="molecule type" value="Genomic_DNA"/>
</dbReference>
<keyword evidence="2" id="KW-1185">Reference proteome</keyword>